<dbReference type="InterPro" id="IPR038013">
    <property type="entry name" value="ALG11"/>
</dbReference>
<dbReference type="CDD" id="cd03801">
    <property type="entry name" value="GT4_PimA-like"/>
    <property type="match status" value="1"/>
</dbReference>
<name>A0A0G1J699_9BACT</name>
<reference evidence="2 3" key="1">
    <citation type="journal article" date="2015" name="Nature">
        <title>rRNA introns, odd ribosomes, and small enigmatic genomes across a large radiation of phyla.</title>
        <authorList>
            <person name="Brown C.T."/>
            <person name="Hug L.A."/>
            <person name="Thomas B.C."/>
            <person name="Sharon I."/>
            <person name="Castelle C.J."/>
            <person name="Singh A."/>
            <person name="Wilkins M.J."/>
            <person name="Williams K.H."/>
            <person name="Banfield J.F."/>
        </authorList>
    </citation>
    <scope>NUCLEOTIDE SEQUENCE [LARGE SCALE GENOMIC DNA]</scope>
</reference>
<evidence type="ECO:0000259" key="1">
    <source>
        <dbReference type="Pfam" id="PF00534"/>
    </source>
</evidence>
<sequence length="343" mass="39066">MRAAIFNPYLDTMGGGERYTMAFVTVLKELRFRVDIEWKSKNIRRKLEDRFGIDLTGVNFVKDIKRGDGYEVCFWVSDGSIPTLAARKNFLHFQVPFHNVGGRTLLNRMKLFRIGKVICNSYFTKTFIDKEYGVKSIVVYPPVDVTKIKPKRKENIILYVGRFSTLVQSKRQDILIGAFKRFYDGGHRDWKLVLAGGIEVGKDEFLDRLEKASLGYPIEIVKSPPFKEIKKLYGQAKFFWSAAGFGVNEKKEPEKVEHFGITTMEAMAASTVPIVYSAGGHKEIVVNGQNGFLWSKTGQLLSLTKKLIEEKGLLRQTSLKARQDSQKFSYEAFAKEFGKIIPG</sequence>
<dbReference type="AlphaFoldDB" id="A0A0G1J699"/>
<evidence type="ECO:0000313" key="2">
    <source>
        <dbReference type="EMBL" id="KKT66883.1"/>
    </source>
</evidence>
<accession>A0A0G1J699</accession>
<comment type="caution">
    <text evidence="2">The sequence shown here is derived from an EMBL/GenBank/DDBJ whole genome shotgun (WGS) entry which is preliminary data.</text>
</comment>
<dbReference type="InterPro" id="IPR001296">
    <property type="entry name" value="Glyco_trans_1"/>
</dbReference>
<dbReference type="GO" id="GO:0004377">
    <property type="term" value="F:GDP-Man:Man(3)GlcNAc(2)-PP-Dol alpha-1,2-mannosyltransferase activity"/>
    <property type="evidence" value="ECO:0007669"/>
    <property type="project" value="InterPro"/>
</dbReference>
<dbReference type="GO" id="GO:0006487">
    <property type="term" value="P:protein N-linked glycosylation"/>
    <property type="evidence" value="ECO:0007669"/>
    <property type="project" value="TreeGrafter"/>
</dbReference>
<dbReference type="EMBL" id="LCIY01000017">
    <property type="protein sequence ID" value="KKT66883.1"/>
    <property type="molecule type" value="Genomic_DNA"/>
</dbReference>
<dbReference type="Gene3D" id="3.40.50.2000">
    <property type="entry name" value="Glycogen Phosphorylase B"/>
    <property type="match status" value="1"/>
</dbReference>
<dbReference type="Proteomes" id="UP000034826">
    <property type="component" value="Unassembled WGS sequence"/>
</dbReference>
<evidence type="ECO:0000313" key="3">
    <source>
        <dbReference type="Proteomes" id="UP000034826"/>
    </source>
</evidence>
<proteinExistence type="predicted"/>
<organism evidence="2 3">
    <name type="scientific">Candidatus Woesebacteria bacterium GW2011_GWA2_44_33</name>
    <dbReference type="NCBI Taxonomy" id="1618564"/>
    <lineage>
        <taxon>Bacteria</taxon>
        <taxon>Candidatus Woeseibacteriota</taxon>
    </lineage>
</organism>
<feature type="domain" description="Glycosyl transferase family 1" evidence="1">
    <location>
        <begin position="149"/>
        <end position="322"/>
    </location>
</feature>
<dbReference type="GO" id="GO:0016020">
    <property type="term" value="C:membrane"/>
    <property type="evidence" value="ECO:0007669"/>
    <property type="project" value="TreeGrafter"/>
</dbReference>
<dbReference type="Pfam" id="PF00534">
    <property type="entry name" value="Glycos_transf_1"/>
    <property type="match status" value="1"/>
</dbReference>
<gene>
    <name evidence="2" type="ORF">UW60_C0017G0015</name>
</gene>
<dbReference type="PANTHER" id="PTHR45919">
    <property type="entry name" value="GDP-MAN:MAN(3)GLCNAC(2)-PP-DOL ALPHA-1,2-MANNOSYLTRANSFERASE"/>
    <property type="match status" value="1"/>
</dbReference>
<dbReference type="PANTHER" id="PTHR45919:SF1">
    <property type="entry name" value="GDP-MAN:MAN(3)GLCNAC(2)-PP-DOL ALPHA-1,2-MANNOSYLTRANSFERASE"/>
    <property type="match status" value="1"/>
</dbReference>
<dbReference type="SUPFAM" id="SSF53756">
    <property type="entry name" value="UDP-Glycosyltransferase/glycogen phosphorylase"/>
    <property type="match status" value="1"/>
</dbReference>
<protein>
    <recommendedName>
        <fullName evidence="1">Glycosyl transferase family 1 domain-containing protein</fullName>
    </recommendedName>
</protein>